<evidence type="ECO:0000256" key="1">
    <source>
        <dbReference type="PROSITE-ProRule" id="PRU00042"/>
    </source>
</evidence>
<protein>
    <recommendedName>
        <fullName evidence="3">C2H2-type domain-containing protein</fullName>
    </recommendedName>
</protein>
<feature type="domain" description="C2H2-type" evidence="3">
    <location>
        <begin position="6"/>
        <end position="24"/>
    </location>
</feature>
<organism evidence="4 5">
    <name type="scientific">Lentinula lateritia</name>
    <dbReference type="NCBI Taxonomy" id="40482"/>
    <lineage>
        <taxon>Eukaryota</taxon>
        <taxon>Fungi</taxon>
        <taxon>Dikarya</taxon>
        <taxon>Basidiomycota</taxon>
        <taxon>Agaricomycotina</taxon>
        <taxon>Agaricomycetes</taxon>
        <taxon>Agaricomycetidae</taxon>
        <taxon>Agaricales</taxon>
        <taxon>Marasmiineae</taxon>
        <taxon>Omphalotaceae</taxon>
        <taxon>Lentinula</taxon>
    </lineage>
</organism>
<dbReference type="Proteomes" id="UP001150217">
    <property type="component" value="Unassembled WGS sequence"/>
</dbReference>
<name>A0ABQ8V6S6_9AGAR</name>
<dbReference type="InterPro" id="IPR041078">
    <property type="entry name" value="Plavaka"/>
</dbReference>
<keyword evidence="1" id="KW-0479">Metal-binding</keyword>
<keyword evidence="5" id="KW-1185">Reference proteome</keyword>
<dbReference type="Pfam" id="PF18759">
    <property type="entry name" value="Plavaka"/>
    <property type="match status" value="1"/>
</dbReference>
<evidence type="ECO:0000259" key="3">
    <source>
        <dbReference type="PROSITE" id="PS50157"/>
    </source>
</evidence>
<keyword evidence="1" id="KW-0863">Zinc-finger</keyword>
<evidence type="ECO:0000313" key="4">
    <source>
        <dbReference type="EMBL" id="KAJ4477127.1"/>
    </source>
</evidence>
<feature type="compositionally biased region" description="Acidic residues" evidence="2">
    <location>
        <begin position="100"/>
        <end position="127"/>
    </location>
</feature>
<dbReference type="InterPro" id="IPR013087">
    <property type="entry name" value="Znf_C2H2_type"/>
</dbReference>
<keyword evidence="1" id="KW-0862">Zinc</keyword>
<feature type="region of interest" description="Disordered" evidence="2">
    <location>
        <begin position="95"/>
        <end position="128"/>
    </location>
</feature>
<evidence type="ECO:0000313" key="5">
    <source>
        <dbReference type="Proteomes" id="UP001150217"/>
    </source>
</evidence>
<sequence>MSNNSYTCSGCGQNYNRSSDLIQHLEKTRQPACQEAYEASKQAIHHSRFMSPVDPLIHHHSQFSSSSLQAHLASQDEEDDPIHLFQGDFFGNDYSNEDFPGFDDDNCEDDENGNEETEADLDPELEPTWEPAREPASVLQEYDEQNTSIETGVDDENEDVSMQDGKSLLRHLPAHREEIHIEQFGGQAGAIVVEHDQEHSLPIFHDSKDGFLHYEAHIPGIKENKWAPFASRMDWEIAHWAKLRGTGSTAFSELLAIDGVSEALQLSYKNSDELNSIIDTKLPARRPAFVRQEVVIAGEALDLYKRPVMECIQALYGSPEHAHYLCLTPERHYSDANKTNRLYHDMHTGKWWWSTQKQLEKNKPGATIVPIILSSDKTQITLFRNKSAYPVYLTIGNLPKEIRQKPSQQGQILLAYLPTSRLQHITVKAARKRSIANLFHACMGDLLAPLKEAGVNGVVLSSGDGIRRRCHPILAVYIGDYPEQMLVTCSYYGTSPVCTVSKNQLGDYPCSAELRDPVKAVQAAKLINTAEWTKHCSDADMKPIQHPFWEDLPYTDIFRSITPDILHQMYQEVMKHLIVWITTIVGADEVDARIRRLPARHGIRHFHKGITTLSRVSGTEHKQMCTFLLALVTDIPRKTTSQSNRLLIATRALLDFLYLSCYPIHSDESLTMVETSLSTFHANKDIFIELGAQEHFNFPKIHYLCHFVPGFKLFGTSDNYNTETTKRLHIDFTKDAYRASNRKDEYSQMTKWLERREKVVQHTNYLSWCKSQRGLNPQSIPFIVPGVRYDFPGSQRSLQDMQCSLTHVLTKFPTRKMVSFSKLMQIKPDQQGYGALNFEYALKMFIVQHSDPQSTTIGQIEDMTTFLSLPFQSVPVWHRIKFRNEDLYGTKTLDVVAAHPRRYNSHGQITQIFQFDAALIQVQPKVDASNLDFLQGLQVGRIRVIFSIPSQHLARLILPKGIVLPTHLAYVEWFTKFSQKPEPHSGLYRVKPLFNRDGSRAASVISVEMIQQSVHLYPKWGGVVPSIWSYDLGLGPFSNVWATPLSNEVKALRRAYIHIDSEADMEMVNKFLMSGLPYVFMKKPKMGFASDASIQIKTGSEPQSKQFIFFEIYADEQMQIFKGSGSINQNIYVLRVTDTEGRELVKIGPDKANEAHFERHRDRKIVVTSLDEQLSNLSLDPRP</sequence>
<dbReference type="EMBL" id="JANVFT010000068">
    <property type="protein sequence ID" value="KAJ4477127.1"/>
    <property type="molecule type" value="Genomic_DNA"/>
</dbReference>
<gene>
    <name evidence="4" type="ORF">C8R41DRAFT_923167</name>
</gene>
<dbReference type="PROSITE" id="PS50157">
    <property type="entry name" value="ZINC_FINGER_C2H2_2"/>
    <property type="match status" value="1"/>
</dbReference>
<proteinExistence type="predicted"/>
<reference evidence="4" key="1">
    <citation type="submission" date="2022-08" db="EMBL/GenBank/DDBJ databases">
        <title>A Global Phylogenomic Analysis of the Shiitake Genus Lentinula.</title>
        <authorList>
            <consortium name="DOE Joint Genome Institute"/>
            <person name="Sierra-Patev S."/>
            <person name="Min B."/>
            <person name="Naranjo-Ortiz M."/>
            <person name="Looney B."/>
            <person name="Konkel Z."/>
            <person name="Slot J.C."/>
            <person name="Sakamoto Y."/>
            <person name="Steenwyk J.L."/>
            <person name="Rokas A."/>
            <person name="Carro J."/>
            <person name="Camarero S."/>
            <person name="Ferreira P."/>
            <person name="Molpeceres G."/>
            <person name="Ruiz-Duenas F.J."/>
            <person name="Serrano A."/>
            <person name="Henrissat B."/>
            <person name="Drula E."/>
            <person name="Hughes K.W."/>
            <person name="Mata J.L."/>
            <person name="Ishikawa N.K."/>
            <person name="Vargas-Isla R."/>
            <person name="Ushijima S."/>
            <person name="Smith C.A."/>
            <person name="Ahrendt S."/>
            <person name="Andreopoulos W."/>
            <person name="He G."/>
            <person name="Labutti K."/>
            <person name="Lipzen A."/>
            <person name="Ng V."/>
            <person name="Riley R."/>
            <person name="Sandor L."/>
            <person name="Barry K."/>
            <person name="Martinez A.T."/>
            <person name="Xiao Y."/>
            <person name="Gibbons J.G."/>
            <person name="Terashima K."/>
            <person name="Grigoriev I.V."/>
            <person name="Hibbett D.S."/>
        </authorList>
    </citation>
    <scope>NUCLEOTIDE SEQUENCE</scope>
    <source>
        <strain evidence="4">RHP3577 ss4</strain>
    </source>
</reference>
<accession>A0ABQ8V6S6</accession>
<evidence type="ECO:0000256" key="2">
    <source>
        <dbReference type="SAM" id="MobiDB-lite"/>
    </source>
</evidence>
<comment type="caution">
    <text evidence="4">The sequence shown here is derived from an EMBL/GenBank/DDBJ whole genome shotgun (WGS) entry which is preliminary data.</text>
</comment>